<gene>
    <name evidence="7 10" type="primary">nrdR</name>
    <name evidence="10" type="ORF">GOACH_05_00650</name>
</gene>
<dbReference type="GO" id="GO:0005524">
    <property type="term" value="F:ATP binding"/>
    <property type="evidence" value="ECO:0007669"/>
    <property type="project" value="UniProtKB-UniRule"/>
</dbReference>
<keyword evidence="7" id="KW-0862">Zinc</keyword>
<dbReference type="Pfam" id="PF22811">
    <property type="entry name" value="Zn_ribbon_NrdR"/>
    <property type="match status" value="1"/>
</dbReference>
<keyword evidence="4 7" id="KW-0805">Transcription regulation</keyword>
<proteinExistence type="inferred from homology"/>
<dbReference type="Proteomes" id="UP000010988">
    <property type="component" value="Unassembled WGS sequence"/>
</dbReference>
<dbReference type="EMBL" id="BANR01000005">
    <property type="protein sequence ID" value="GAC48197.1"/>
    <property type="molecule type" value="Genomic_DNA"/>
</dbReference>
<dbReference type="InterPro" id="IPR005144">
    <property type="entry name" value="ATP-cone_dom"/>
</dbReference>
<reference evidence="10 11" key="1">
    <citation type="submission" date="2012-12" db="EMBL/GenBank/DDBJ databases">
        <title>Whole genome shotgun sequence of Gordonia aichiensis NBRC 108223.</title>
        <authorList>
            <person name="Isaki-Nakamura S."/>
            <person name="Hosoyama A."/>
            <person name="Tsuchikane K."/>
            <person name="Ando Y."/>
            <person name="Baba S."/>
            <person name="Ohji S."/>
            <person name="Hamada M."/>
            <person name="Tamura T."/>
            <person name="Yamazoe A."/>
            <person name="Yamazaki S."/>
            <person name="Fujita N."/>
        </authorList>
    </citation>
    <scope>NUCLEOTIDE SEQUENCE [LARGE SCALE GENOMIC DNA]</scope>
    <source>
        <strain evidence="10 11">NBRC 108223</strain>
    </source>
</reference>
<keyword evidence="6 7" id="KW-0804">Transcription</keyword>
<feature type="zinc finger region" evidence="7">
    <location>
        <begin position="45"/>
        <end position="76"/>
    </location>
</feature>
<evidence type="ECO:0000313" key="11">
    <source>
        <dbReference type="Proteomes" id="UP000010988"/>
    </source>
</evidence>
<dbReference type="GO" id="GO:0045892">
    <property type="term" value="P:negative regulation of DNA-templated transcription"/>
    <property type="evidence" value="ECO:0007669"/>
    <property type="project" value="UniProtKB-UniRule"/>
</dbReference>
<dbReference type="PANTHER" id="PTHR30455">
    <property type="entry name" value="TRANSCRIPTIONAL REPRESSOR NRDR"/>
    <property type="match status" value="1"/>
</dbReference>
<keyword evidence="3 7" id="KW-0067">ATP-binding</keyword>
<evidence type="ECO:0000256" key="3">
    <source>
        <dbReference type="ARBA" id="ARBA00022840"/>
    </source>
</evidence>
<evidence type="ECO:0000256" key="2">
    <source>
        <dbReference type="ARBA" id="ARBA00022741"/>
    </source>
</evidence>
<dbReference type="GO" id="GO:0003677">
    <property type="term" value="F:DNA binding"/>
    <property type="evidence" value="ECO:0007669"/>
    <property type="project" value="UniProtKB-KW"/>
</dbReference>
<keyword evidence="5 7" id="KW-0238">DNA-binding</keyword>
<evidence type="ECO:0000256" key="6">
    <source>
        <dbReference type="ARBA" id="ARBA00023163"/>
    </source>
</evidence>
<organism evidence="10 11">
    <name type="scientific">Gordonia aichiensis NBRC 108223</name>
    <dbReference type="NCBI Taxonomy" id="1220583"/>
    <lineage>
        <taxon>Bacteria</taxon>
        <taxon>Bacillati</taxon>
        <taxon>Actinomycetota</taxon>
        <taxon>Actinomycetes</taxon>
        <taxon>Mycobacteriales</taxon>
        <taxon>Gordoniaceae</taxon>
        <taxon>Gordonia</taxon>
    </lineage>
</organism>
<dbReference type="AlphaFoldDB" id="L7KJR0"/>
<evidence type="ECO:0000256" key="1">
    <source>
        <dbReference type="ARBA" id="ARBA00022491"/>
    </source>
</evidence>
<comment type="function">
    <text evidence="7">Negatively regulates transcription of bacterial ribonucleotide reductase nrd genes and operons by binding to NrdR-boxes.</text>
</comment>
<evidence type="ECO:0000259" key="9">
    <source>
        <dbReference type="PROSITE" id="PS51161"/>
    </source>
</evidence>
<keyword evidence="11" id="KW-1185">Reference proteome</keyword>
<feature type="domain" description="ATP-cone" evidence="9">
    <location>
        <begin position="88"/>
        <end position="178"/>
    </location>
</feature>
<dbReference type="HAMAP" id="MF_00440">
    <property type="entry name" value="NrdR"/>
    <property type="match status" value="1"/>
</dbReference>
<dbReference type="InterPro" id="IPR003796">
    <property type="entry name" value="RNR_NrdR-like"/>
</dbReference>
<comment type="similarity">
    <text evidence="7">Belongs to the NrdR family.</text>
</comment>
<keyword evidence="7" id="KW-0863">Zinc-finger</keyword>
<dbReference type="GO" id="GO:0008270">
    <property type="term" value="F:zinc ion binding"/>
    <property type="evidence" value="ECO:0007669"/>
    <property type="project" value="UniProtKB-UniRule"/>
</dbReference>
<dbReference type="PANTHER" id="PTHR30455:SF2">
    <property type="entry name" value="TRANSCRIPTIONAL REPRESSOR NRDR"/>
    <property type="match status" value="1"/>
</dbReference>
<feature type="region of interest" description="Disordered" evidence="8">
    <location>
        <begin position="187"/>
        <end position="229"/>
    </location>
</feature>
<keyword evidence="7" id="KW-0479">Metal-binding</keyword>
<evidence type="ECO:0000256" key="8">
    <source>
        <dbReference type="SAM" id="MobiDB-lite"/>
    </source>
</evidence>
<name>L7KJR0_9ACTN</name>
<keyword evidence="2 7" id="KW-0547">Nucleotide-binding</keyword>
<dbReference type="InterPro" id="IPR055173">
    <property type="entry name" value="NrdR-like_N"/>
</dbReference>
<evidence type="ECO:0000256" key="5">
    <source>
        <dbReference type="ARBA" id="ARBA00023125"/>
    </source>
</evidence>
<evidence type="ECO:0000313" key="10">
    <source>
        <dbReference type="EMBL" id="GAC48197.1"/>
    </source>
</evidence>
<protein>
    <recommendedName>
        <fullName evidence="7">Transcriptional repressor NrdR</fullName>
    </recommendedName>
</protein>
<sequence>MSQGPVGNRHGHRCGLESPGRLTIRTTETVGAAASRDLHEDYMRCPFCKNEDTKVVDSRVADEGQAIRRRRACSECGRRFSTVESAVLSVVKRNGVTEPFSREKVMRGVRRACQGRQVNEDDLAQLAQQVEDAVRSSGSAEIPSNEVGLAILGPLRDLDEVAYLRFASVYRSFDSVEDFQREIDDLQGNLTGSRDGSGDLDDSSVRDDAADSEASTTHAALSPESVKSS</sequence>
<comment type="cofactor">
    <cofactor evidence="7">
        <name>Zn(2+)</name>
        <dbReference type="ChEBI" id="CHEBI:29105"/>
    </cofactor>
    <text evidence="7">Binds 1 zinc ion.</text>
</comment>
<keyword evidence="1 7" id="KW-0678">Repressor</keyword>
<dbReference type="Pfam" id="PF03477">
    <property type="entry name" value="ATP-cone"/>
    <property type="match status" value="1"/>
</dbReference>
<evidence type="ECO:0000256" key="7">
    <source>
        <dbReference type="HAMAP-Rule" id="MF_00440"/>
    </source>
</evidence>
<dbReference type="NCBIfam" id="TIGR00244">
    <property type="entry name" value="transcriptional regulator NrdR"/>
    <property type="match status" value="1"/>
</dbReference>
<evidence type="ECO:0000256" key="4">
    <source>
        <dbReference type="ARBA" id="ARBA00023015"/>
    </source>
</evidence>
<accession>L7KJR0</accession>
<dbReference type="PROSITE" id="PS51161">
    <property type="entry name" value="ATP_CONE"/>
    <property type="match status" value="1"/>
</dbReference>
<dbReference type="STRING" id="1220583.GOACH_05_00650"/>
<dbReference type="eggNOG" id="COG1327">
    <property type="taxonomic scope" value="Bacteria"/>
</dbReference>
<comment type="caution">
    <text evidence="10">The sequence shown here is derived from an EMBL/GenBank/DDBJ whole genome shotgun (WGS) entry which is preliminary data.</text>
</comment>